<evidence type="ECO:0000313" key="2">
    <source>
        <dbReference type="Proteomes" id="UP001151760"/>
    </source>
</evidence>
<name>A0ABQ4Y805_9ASTR</name>
<keyword evidence="2" id="KW-1185">Reference proteome</keyword>
<protein>
    <submittedName>
        <fullName evidence="1">Uncharacterized protein</fullName>
    </submittedName>
</protein>
<evidence type="ECO:0000313" key="1">
    <source>
        <dbReference type="EMBL" id="GJS73814.1"/>
    </source>
</evidence>
<gene>
    <name evidence="1" type="ORF">Tco_0706655</name>
</gene>
<dbReference type="EMBL" id="BQNB010010183">
    <property type="protein sequence ID" value="GJS73814.1"/>
    <property type="molecule type" value="Genomic_DNA"/>
</dbReference>
<dbReference type="Proteomes" id="UP001151760">
    <property type="component" value="Unassembled WGS sequence"/>
</dbReference>
<accession>A0ABQ4Y805</accession>
<proteinExistence type="predicted"/>
<comment type="caution">
    <text evidence="1">The sequence shown here is derived from an EMBL/GenBank/DDBJ whole genome shotgun (WGS) entry which is preliminary data.</text>
</comment>
<reference evidence="1" key="1">
    <citation type="journal article" date="2022" name="Int. J. Mol. Sci.">
        <title>Draft Genome of Tanacetum Coccineum: Genomic Comparison of Closely Related Tanacetum-Family Plants.</title>
        <authorList>
            <person name="Yamashiro T."/>
            <person name="Shiraishi A."/>
            <person name="Nakayama K."/>
            <person name="Satake H."/>
        </authorList>
    </citation>
    <scope>NUCLEOTIDE SEQUENCE</scope>
</reference>
<sequence length="95" mass="11124">MSILPMRRVSNNAKQRKSTARVLTQLDWHQYLSVERCLLISVESSQVKLHVYSLVLCAESSEVSMPVPVLGEKLRLWTLRFRVERRSRDRRREGG</sequence>
<organism evidence="1 2">
    <name type="scientific">Tanacetum coccineum</name>
    <dbReference type="NCBI Taxonomy" id="301880"/>
    <lineage>
        <taxon>Eukaryota</taxon>
        <taxon>Viridiplantae</taxon>
        <taxon>Streptophyta</taxon>
        <taxon>Embryophyta</taxon>
        <taxon>Tracheophyta</taxon>
        <taxon>Spermatophyta</taxon>
        <taxon>Magnoliopsida</taxon>
        <taxon>eudicotyledons</taxon>
        <taxon>Gunneridae</taxon>
        <taxon>Pentapetalae</taxon>
        <taxon>asterids</taxon>
        <taxon>campanulids</taxon>
        <taxon>Asterales</taxon>
        <taxon>Asteraceae</taxon>
        <taxon>Asteroideae</taxon>
        <taxon>Anthemideae</taxon>
        <taxon>Anthemidinae</taxon>
        <taxon>Tanacetum</taxon>
    </lineage>
</organism>
<reference evidence="1" key="2">
    <citation type="submission" date="2022-01" db="EMBL/GenBank/DDBJ databases">
        <authorList>
            <person name="Yamashiro T."/>
            <person name="Shiraishi A."/>
            <person name="Satake H."/>
            <person name="Nakayama K."/>
        </authorList>
    </citation>
    <scope>NUCLEOTIDE SEQUENCE</scope>
</reference>